<dbReference type="GO" id="GO:0009294">
    <property type="term" value="P:DNA-mediated transformation"/>
    <property type="evidence" value="ECO:0007669"/>
    <property type="project" value="InterPro"/>
</dbReference>
<organism evidence="3 4">
    <name type="scientific">Metamycoplasma subdolum</name>
    <dbReference type="NCBI Taxonomy" id="92407"/>
    <lineage>
        <taxon>Bacteria</taxon>
        <taxon>Bacillati</taxon>
        <taxon>Mycoplasmatota</taxon>
        <taxon>Mycoplasmoidales</taxon>
        <taxon>Metamycoplasmataceae</taxon>
        <taxon>Metamycoplasma</taxon>
    </lineage>
</organism>
<name>A0A3L9ZXS4_9BACT</name>
<protein>
    <submittedName>
        <fullName evidence="3">DNA processing protein</fullName>
    </submittedName>
</protein>
<evidence type="ECO:0000313" key="4">
    <source>
        <dbReference type="Proteomes" id="UP000267246"/>
    </source>
</evidence>
<dbReference type="Proteomes" id="UP000267246">
    <property type="component" value="Unassembled WGS sequence"/>
</dbReference>
<dbReference type="Pfam" id="PF02481">
    <property type="entry name" value="DNA_processg_A"/>
    <property type="match status" value="1"/>
</dbReference>
<dbReference type="RefSeq" id="WP_121940924.1">
    <property type="nucleotide sequence ID" value="NZ_CP137846.1"/>
</dbReference>
<evidence type="ECO:0000313" key="3">
    <source>
        <dbReference type="EMBL" id="RMA77513.1"/>
    </source>
</evidence>
<keyword evidence="4" id="KW-1185">Reference proteome</keyword>
<feature type="domain" description="Smf/DprA SLOG" evidence="2">
    <location>
        <begin position="50"/>
        <end position="247"/>
    </location>
</feature>
<dbReference type="AlphaFoldDB" id="A0A3L9ZXS4"/>
<dbReference type="PANTHER" id="PTHR43022">
    <property type="entry name" value="PROTEIN SMF"/>
    <property type="match status" value="1"/>
</dbReference>
<sequence>MNEYLIYFSYKYNGDWEKIYNAFRTFEKIDKLNFEKVQSETKSLLESDKYISVVDEIYPLSLQNLTKPPFIIYILGNKKLLEETECYCITGNHEQNYVLDYVKELEKVNKNFTLITTGMSSIDKKVCETLLKKGWNVIYVLASGITREWKEMCEKWKDQVLVISEYPNEYHATKKAFIARNRIIAAMAKKMILLSSKENKLNYLIENFLDLGKDVYCLGQPSEDKINQNIDLINQGAFITNDFNKVLN</sequence>
<dbReference type="OrthoDB" id="9785707at2"/>
<dbReference type="PANTHER" id="PTHR43022:SF1">
    <property type="entry name" value="PROTEIN SMF"/>
    <property type="match status" value="1"/>
</dbReference>
<gene>
    <name evidence="3" type="ORF">JN00_0465</name>
</gene>
<proteinExistence type="inferred from homology"/>
<evidence type="ECO:0000256" key="1">
    <source>
        <dbReference type="ARBA" id="ARBA00006525"/>
    </source>
</evidence>
<dbReference type="SUPFAM" id="SSF102405">
    <property type="entry name" value="MCP/YpsA-like"/>
    <property type="match status" value="1"/>
</dbReference>
<comment type="similarity">
    <text evidence="1">Belongs to the DprA/Smf family.</text>
</comment>
<evidence type="ECO:0000259" key="2">
    <source>
        <dbReference type="Pfam" id="PF02481"/>
    </source>
</evidence>
<accession>A0A3L9ZXS4</accession>
<comment type="caution">
    <text evidence="3">The sequence shown here is derived from an EMBL/GenBank/DDBJ whole genome shotgun (WGS) entry which is preliminary data.</text>
</comment>
<dbReference type="InterPro" id="IPR057666">
    <property type="entry name" value="DrpA_SLOG"/>
</dbReference>
<dbReference type="Gene3D" id="3.40.50.450">
    <property type="match status" value="1"/>
</dbReference>
<reference evidence="3 4" key="1">
    <citation type="submission" date="2018-10" db="EMBL/GenBank/DDBJ databases">
        <title>Genomic Encyclopedia of Archaeal and Bacterial Type Strains, Phase II (KMG-II): from individual species to whole genera.</title>
        <authorList>
            <person name="Goeker M."/>
        </authorList>
    </citation>
    <scope>NUCLEOTIDE SEQUENCE [LARGE SCALE GENOMIC DNA]</scope>
    <source>
        <strain evidence="3 4">ATCC 29870</strain>
    </source>
</reference>
<dbReference type="InterPro" id="IPR003488">
    <property type="entry name" value="DprA"/>
</dbReference>
<dbReference type="EMBL" id="REFI01000009">
    <property type="protein sequence ID" value="RMA77513.1"/>
    <property type="molecule type" value="Genomic_DNA"/>
</dbReference>